<organism evidence="6 7">
    <name type="scientific">Flavobacterium subsaxonicum WB 4.1-42 = DSM 21790</name>
    <dbReference type="NCBI Taxonomy" id="1121898"/>
    <lineage>
        <taxon>Bacteria</taxon>
        <taxon>Pseudomonadati</taxon>
        <taxon>Bacteroidota</taxon>
        <taxon>Flavobacteriia</taxon>
        <taxon>Flavobacteriales</taxon>
        <taxon>Flavobacteriaceae</taxon>
        <taxon>Flavobacterium</taxon>
    </lineage>
</organism>
<feature type="domain" description="Thioredoxin" evidence="5">
    <location>
        <begin position="206"/>
        <end position="341"/>
    </location>
</feature>
<dbReference type="Pfam" id="PF13905">
    <property type="entry name" value="Thioredoxin_8"/>
    <property type="match status" value="1"/>
</dbReference>
<accession>A0A0A2MUG9</accession>
<protein>
    <recommendedName>
        <fullName evidence="5">Thioredoxin domain-containing protein</fullName>
    </recommendedName>
</protein>
<keyword evidence="2" id="KW-0201">Cytochrome c-type biogenesis</keyword>
<dbReference type="InterPro" id="IPR013766">
    <property type="entry name" value="Thioredoxin_domain"/>
</dbReference>
<evidence type="ECO:0000313" key="6">
    <source>
        <dbReference type="EMBL" id="KGO91870.1"/>
    </source>
</evidence>
<dbReference type="Gene3D" id="3.40.30.10">
    <property type="entry name" value="Glutaredoxin"/>
    <property type="match status" value="1"/>
</dbReference>
<evidence type="ECO:0000256" key="3">
    <source>
        <dbReference type="ARBA" id="ARBA00023157"/>
    </source>
</evidence>
<name>A0A0A2MUG9_9FLAO</name>
<keyword evidence="7" id="KW-1185">Reference proteome</keyword>
<dbReference type="InterPro" id="IPR036249">
    <property type="entry name" value="Thioredoxin-like_sf"/>
</dbReference>
<dbReference type="eggNOG" id="COG0526">
    <property type="taxonomic scope" value="Bacteria"/>
</dbReference>
<dbReference type="InterPro" id="IPR050553">
    <property type="entry name" value="Thioredoxin_ResA/DsbE_sf"/>
</dbReference>
<comment type="caution">
    <text evidence="6">The sequence shown here is derived from an EMBL/GenBank/DDBJ whole genome shotgun (WGS) entry which is preliminary data.</text>
</comment>
<dbReference type="STRING" id="1121898.GCA_000422725_00044"/>
<dbReference type="PROSITE" id="PS51257">
    <property type="entry name" value="PROKAR_LIPOPROTEIN"/>
    <property type="match status" value="1"/>
</dbReference>
<reference evidence="6 7" key="1">
    <citation type="submission" date="2013-09" db="EMBL/GenBank/DDBJ databases">
        <authorList>
            <person name="Zeng Z."/>
            <person name="Chen C."/>
        </authorList>
    </citation>
    <scope>NUCLEOTIDE SEQUENCE [LARGE SCALE GENOMIC DNA]</scope>
    <source>
        <strain evidence="6 7">WB 4.1-42</strain>
    </source>
</reference>
<dbReference type="InterPro" id="IPR012336">
    <property type="entry name" value="Thioredoxin-like_fold"/>
</dbReference>
<dbReference type="SUPFAM" id="SSF52833">
    <property type="entry name" value="Thioredoxin-like"/>
    <property type="match status" value="1"/>
</dbReference>
<dbReference type="EMBL" id="JRLY01000014">
    <property type="protein sequence ID" value="KGO91870.1"/>
    <property type="molecule type" value="Genomic_DNA"/>
</dbReference>
<keyword evidence="3" id="KW-1015">Disulfide bond</keyword>
<dbReference type="Proteomes" id="UP000030111">
    <property type="component" value="Unassembled WGS sequence"/>
</dbReference>
<dbReference type="RefSeq" id="WP_026991551.1">
    <property type="nucleotide sequence ID" value="NZ_JRLY01000014.1"/>
</dbReference>
<evidence type="ECO:0000259" key="5">
    <source>
        <dbReference type="PROSITE" id="PS51352"/>
    </source>
</evidence>
<keyword evidence="4" id="KW-0676">Redox-active center</keyword>
<sequence length="343" mass="40191">MNKITLLLLAIVLFSCKKENTDPVDKNKTVITINYTADVKPDSIVVTEKECIHWHSFKATEKVVATFSKKVPHIYLIAFYANGKHYSNEFWLDNGNPKVKLHLANKEVVIDTVYNAPVYYEFASFFKQLDAFDKCKDSLKRDKYLLDKIDAHFDDCFSNVVSANYMIYHQNNIDKLKILEHKIKNQNDSIKYGYMSDYGSLQNWLTPKKFKLSDYNLMDTKGMAKKPDNSSSKLYLIDFWFVNCPQCVADHKIINQRLNNFKSHNIEVVGISRDESYDKWSNYLKKHNYNWKNYKQIYPEKNIPTENLGITAYPTYLIINDKGHILKRYSTLKDVVADYLDNK</sequence>
<evidence type="ECO:0000256" key="2">
    <source>
        <dbReference type="ARBA" id="ARBA00022748"/>
    </source>
</evidence>
<proteinExistence type="predicted"/>
<evidence type="ECO:0000256" key="1">
    <source>
        <dbReference type="ARBA" id="ARBA00004196"/>
    </source>
</evidence>
<dbReference type="AlphaFoldDB" id="A0A0A2MUG9"/>
<dbReference type="CDD" id="cd02966">
    <property type="entry name" value="TlpA_like_family"/>
    <property type="match status" value="1"/>
</dbReference>
<dbReference type="PROSITE" id="PS51352">
    <property type="entry name" value="THIOREDOXIN_2"/>
    <property type="match status" value="1"/>
</dbReference>
<dbReference type="PANTHER" id="PTHR42852:SF6">
    <property type="entry name" value="THIOL:DISULFIDE INTERCHANGE PROTEIN DSBE"/>
    <property type="match status" value="1"/>
</dbReference>
<evidence type="ECO:0000313" key="7">
    <source>
        <dbReference type="Proteomes" id="UP000030111"/>
    </source>
</evidence>
<dbReference type="PANTHER" id="PTHR42852">
    <property type="entry name" value="THIOL:DISULFIDE INTERCHANGE PROTEIN DSBE"/>
    <property type="match status" value="1"/>
</dbReference>
<comment type="subcellular location">
    <subcellularLocation>
        <location evidence="1">Cell envelope</location>
    </subcellularLocation>
</comment>
<dbReference type="GO" id="GO:0017004">
    <property type="term" value="P:cytochrome complex assembly"/>
    <property type="evidence" value="ECO:0007669"/>
    <property type="project" value="UniProtKB-KW"/>
</dbReference>
<dbReference type="GO" id="GO:0030313">
    <property type="term" value="C:cell envelope"/>
    <property type="evidence" value="ECO:0007669"/>
    <property type="project" value="UniProtKB-SubCell"/>
</dbReference>
<gene>
    <name evidence="6" type="ORF">Q766_15625</name>
</gene>
<evidence type="ECO:0000256" key="4">
    <source>
        <dbReference type="ARBA" id="ARBA00023284"/>
    </source>
</evidence>
<dbReference type="OrthoDB" id="1069091at2"/>